<accession>A0A9N9NUP8</accession>
<keyword evidence="1" id="KW-0677">Repeat</keyword>
<name>A0A9N9NUP8_9GLOM</name>
<feature type="repeat" description="ANK" evidence="3">
    <location>
        <begin position="483"/>
        <end position="516"/>
    </location>
</feature>
<dbReference type="PANTHER" id="PTHR24193">
    <property type="entry name" value="ANKYRIN REPEAT PROTEIN"/>
    <property type="match status" value="1"/>
</dbReference>
<sequence length="611" mass="67349">MPPNNPNFTGQIPHNNQVPANIPAQNFTRQNVTQNPMPIHNLPGKNHLSQQQPVVVNNLGQNLNQQPFTGNYNQPRGYPQTNQNHIALKSAPVIPIVNQRSIPPKPAALSGGQQINHGNSIQYLNTNPNPIPSNINNIGPGPGGNPTVNVQGNPQSRQNTYTHTQPIHSNMPQNFQPPNGVNLGPSGQNATGFIQQNHNIVPNSGMQTPGAAPNSGRQTPVTLNSGGGKPPNSGGQPPNSGGQPPNSGGQPPNTTPIQTPNAPNSGSKQFPFPNGNSAYLTSVINIKCPMIQQCIEVKERYKKEFGTVLGYEDTEECHTGYHAGFGDVVGLRHHFYYGAKVNGDSLFTNTRENLVIIAARYCSRRKLIEIFKLLKEYNANFKRVSNSTGKTPLHCLYENTSFAKDLNDHKGLQKFHKYMKEAIEFLVDNGCNINAMDHGRQTLLSYYLSDRFRHKETTPIILTLLKKGADPNIPSKVTIASYNAPNALFLAVKIGWSIEVLDALLNRGARVDIKDDNGDNLLVLAAKEKQSDSKKPFDTINWILETIPEASTRDCVEAAMKILDRKYRNKLSKWKGSDGESRRRLVQENLELKKQLRTETESSKEQESVSD</sequence>
<evidence type="ECO:0000256" key="4">
    <source>
        <dbReference type="SAM" id="MobiDB-lite"/>
    </source>
</evidence>
<proteinExistence type="predicted"/>
<dbReference type="InterPro" id="IPR036770">
    <property type="entry name" value="Ankyrin_rpt-contain_sf"/>
</dbReference>
<keyword evidence="2 3" id="KW-0040">ANK repeat</keyword>
<dbReference type="AlphaFoldDB" id="A0A9N9NUP8"/>
<dbReference type="SUPFAM" id="SSF48403">
    <property type="entry name" value="Ankyrin repeat"/>
    <property type="match status" value="1"/>
</dbReference>
<dbReference type="SMART" id="SM00248">
    <property type="entry name" value="ANK"/>
    <property type="match status" value="4"/>
</dbReference>
<dbReference type="OrthoDB" id="2442332at2759"/>
<gene>
    <name evidence="5" type="ORF">DERYTH_LOCUS17902</name>
</gene>
<dbReference type="InterPro" id="IPR002110">
    <property type="entry name" value="Ankyrin_rpt"/>
</dbReference>
<organism evidence="5 6">
    <name type="scientific">Dentiscutata erythropus</name>
    <dbReference type="NCBI Taxonomy" id="1348616"/>
    <lineage>
        <taxon>Eukaryota</taxon>
        <taxon>Fungi</taxon>
        <taxon>Fungi incertae sedis</taxon>
        <taxon>Mucoromycota</taxon>
        <taxon>Glomeromycotina</taxon>
        <taxon>Glomeromycetes</taxon>
        <taxon>Diversisporales</taxon>
        <taxon>Gigasporaceae</taxon>
        <taxon>Dentiscutata</taxon>
    </lineage>
</organism>
<protein>
    <submittedName>
        <fullName evidence="5">3206_t:CDS:1</fullName>
    </submittedName>
</protein>
<dbReference type="EMBL" id="CAJVPY010017441">
    <property type="protein sequence ID" value="CAG8761988.1"/>
    <property type="molecule type" value="Genomic_DNA"/>
</dbReference>
<dbReference type="GO" id="GO:0005634">
    <property type="term" value="C:nucleus"/>
    <property type="evidence" value="ECO:0007669"/>
    <property type="project" value="TreeGrafter"/>
</dbReference>
<dbReference type="PANTHER" id="PTHR24193:SF121">
    <property type="entry name" value="ADA2A-CONTAINING COMPLEX COMPONENT 3, ISOFORM D"/>
    <property type="match status" value="1"/>
</dbReference>
<evidence type="ECO:0000313" key="5">
    <source>
        <dbReference type="EMBL" id="CAG8761988.1"/>
    </source>
</evidence>
<comment type="caution">
    <text evidence="5">The sequence shown here is derived from an EMBL/GenBank/DDBJ whole genome shotgun (WGS) entry which is preliminary data.</text>
</comment>
<dbReference type="GO" id="GO:0045944">
    <property type="term" value="P:positive regulation of transcription by RNA polymerase II"/>
    <property type="evidence" value="ECO:0007669"/>
    <property type="project" value="TreeGrafter"/>
</dbReference>
<evidence type="ECO:0000256" key="3">
    <source>
        <dbReference type="PROSITE-ProRule" id="PRU00023"/>
    </source>
</evidence>
<dbReference type="Gene3D" id="1.25.40.20">
    <property type="entry name" value="Ankyrin repeat-containing domain"/>
    <property type="match status" value="2"/>
</dbReference>
<feature type="compositionally biased region" description="Low complexity" evidence="4">
    <location>
        <begin position="135"/>
        <end position="154"/>
    </location>
</feature>
<evidence type="ECO:0000256" key="1">
    <source>
        <dbReference type="ARBA" id="ARBA00022737"/>
    </source>
</evidence>
<dbReference type="InterPro" id="IPR050663">
    <property type="entry name" value="Ankyrin-SOCS_Box"/>
</dbReference>
<dbReference type="PROSITE" id="PS50088">
    <property type="entry name" value="ANK_REPEAT"/>
    <property type="match status" value="1"/>
</dbReference>
<dbReference type="Proteomes" id="UP000789405">
    <property type="component" value="Unassembled WGS sequence"/>
</dbReference>
<feature type="compositionally biased region" description="Low complexity" evidence="4">
    <location>
        <begin position="230"/>
        <end position="264"/>
    </location>
</feature>
<reference evidence="5" key="1">
    <citation type="submission" date="2021-06" db="EMBL/GenBank/DDBJ databases">
        <authorList>
            <person name="Kallberg Y."/>
            <person name="Tangrot J."/>
            <person name="Rosling A."/>
        </authorList>
    </citation>
    <scope>NUCLEOTIDE SEQUENCE</scope>
    <source>
        <strain evidence="5">MA453B</strain>
    </source>
</reference>
<dbReference type="GO" id="GO:0000976">
    <property type="term" value="F:transcription cis-regulatory region binding"/>
    <property type="evidence" value="ECO:0007669"/>
    <property type="project" value="TreeGrafter"/>
</dbReference>
<feature type="compositionally biased region" description="Polar residues" evidence="4">
    <location>
        <begin position="155"/>
        <end position="207"/>
    </location>
</feature>
<evidence type="ECO:0000313" key="6">
    <source>
        <dbReference type="Proteomes" id="UP000789405"/>
    </source>
</evidence>
<keyword evidence="6" id="KW-1185">Reference proteome</keyword>
<evidence type="ECO:0000256" key="2">
    <source>
        <dbReference type="ARBA" id="ARBA00023043"/>
    </source>
</evidence>
<feature type="region of interest" description="Disordered" evidence="4">
    <location>
        <begin position="135"/>
        <end position="273"/>
    </location>
</feature>